<organism evidence="2">
    <name type="scientific">Micrurus carvalhoi</name>
    <dbReference type="NCBI Taxonomy" id="3147026"/>
    <lineage>
        <taxon>Eukaryota</taxon>
        <taxon>Metazoa</taxon>
        <taxon>Chordata</taxon>
        <taxon>Craniata</taxon>
        <taxon>Vertebrata</taxon>
        <taxon>Euteleostomi</taxon>
        <taxon>Lepidosauria</taxon>
        <taxon>Squamata</taxon>
        <taxon>Bifurcata</taxon>
        <taxon>Unidentata</taxon>
        <taxon>Episquamata</taxon>
        <taxon>Toxicofera</taxon>
        <taxon>Serpentes</taxon>
        <taxon>Colubroidea</taxon>
        <taxon>Elapidae</taxon>
        <taxon>Elapinae</taxon>
        <taxon>Micrurus</taxon>
    </lineage>
</organism>
<sequence length="105" mass="12439">MRKRKKEREEKERERENQAYVNALKSALIAEVFSDEQKQQITYLKDSKYKYSPPKKRYLTLIIILPCLISFCRVPAFPYSHQMHNNGAIVYIVMSSWEHNTSING</sequence>
<evidence type="ECO:0000256" key="1">
    <source>
        <dbReference type="SAM" id="Phobius"/>
    </source>
</evidence>
<reference evidence="2" key="2">
    <citation type="submission" date="2017-12" db="EMBL/GenBank/DDBJ databases">
        <title>Coralsnake Venomics: Analyses of Venom Gland Transcriptomes and Proteomes of Six Brazilian Taxa.</title>
        <authorList>
            <person name="Aird S.D."/>
            <person name="Jorge da Silva N."/>
            <person name="Qiu L."/>
            <person name="Villar-Briones A."/>
            <person name="Aparecida-Saddi V."/>
            <person name="Campos-Telles M.P."/>
            <person name="Grau M."/>
            <person name="Mikheyev A.S."/>
        </authorList>
    </citation>
    <scope>NUCLEOTIDE SEQUENCE</scope>
    <source>
        <tissue evidence="2">Venom_gland</tissue>
    </source>
</reference>
<protein>
    <submittedName>
        <fullName evidence="2">Uncharacterized protein</fullName>
    </submittedName>
</protein>
<keyword evidence="1" id="KW-0812">Transmembrane</keyword>
<dbReference type="AlphaFoldDB" id="A0A2H6MXZ4"/>
<keyword evidence="1" id="KW-0472">Membrane</keyword>
<keyword evidence="1" id="KW-1133">Transmembrane helix</keyword>
<reference evidence="2" key="1">
    <citation type="submission" date="2017-07" db="EMBL/GenBank/DDBJ databases">
        <authorList>
            <person name="Mikheyev A."/>
            <person name="Grau M."/>
        </authorList>
    </citation>
    <scope>NUCLEOTIDE SEQUENCE</scope>
    <source>
        <tissue evidence="2">Venom_gland</tissue>
    </source>
</reference>
<proteinExistence type="predicted"/>
<name>A0A2H6MXZ4_9SAUR</name>
<accession>A0A2H6MXZ4</accession>
<dbReference type="EMBL" id="IACI01004116">
    <property type="protein sequence ID" value="LAA17774.1"/>
    <property type="molecule type" value="Transcribed_RNA"/>
</dbReference>
<feature type="transmembrane region" description="Helical" evidence="1">
    <location>
        <begin position="58"/>
        <end position="76"/>
    </location>
</feature>
<evidence type="ECO:0000313" key="2">
    <source>
        <dbReference type="EMBL" id="LAA17774.1"/>
    </source>
</evidence>